<dbReference type="InterPro" id="IPR014044">
    <property type="entry name" value="CAP_dom"/>
</dbReference>
<dbReference type="EMBL" id="CAJPWZ010000555">
    <property type="protein sequence ID" value="CAG2196331.1"/>
    <property type="molecule type" value="Genomic_DNA"/>
</dbReference>
<proteinExistence type="predicted"/>
<sequence length="385" mass="43070">MDTNDSDEKVRMTGGSFANEDTSLVVSTQPKTISRRESEARNKSAFNGPFDDAHCERNWSSGICACGKDERRSGCCYFCCWPYFKYMIATRLGETPFMALIPCAAFALRIKVRTLFGIKGSLVSDFWTTCCCEPCAQYQVANAGISQDEKQQIVDIHNKYRRMIGHNATNMMKVYWDDELANTAQHHAEQCQFAHDELVIRRPSSMPGIYVGQNMCIGSKSWEECVKQFYDEKVNFAYGFGTKTLRWTDIGHFTQLASWHITKVGCGYAECVGRADKTSMVCNYAYGQYQEDIQRPYTAGVKCGECPDHCDNGLCDCGDTICENFGVLDVKTCTCKCLPYYSGKSCEQVTCAIPEHTACSKQTINDCRTGVNIAAVCPKACGRCH</sequence>
<dbReference type="Gene3D" id="3.40.33.10">
    <property type="entry name" value="CAP"/>
    <property type="match status" value="1"/>
</dbReference>
<accession>A0A8S3QNZ1</accession>
<feature type="domain" description="SCP" evidence="1">
    <location>
        <begin position="148"/>
        <end position="291"/>
    </location>
</feature>
<evidence type="ECO:0000313" key="3">
    <source>
        <dbReference type="Proteomes" id="UP000683360"/>
    </source>
</evidence>
<gene>
    <name evidence="2" type="ORF">MEDL_11219</name>
</gene>
<organism evidence="2 3">
    <name type="scientific">Mytilus edulis</name>
    <name type="common">Blue mussel</name>
    <dbReference type="NCBI Taxonomy" id="6550"/>
    <lineage>
        <taxon>Eukaryota</taxon>
        <taxon>Metazoa</taxon>
        <taxon>Spiralia</taxon>
        <taxon>Lophotrochozoa</taxon>
        <taxon>Mollusca</taxon>
        <taxon>Bivalvia</taxon>
        <taxon>Autobranchia</taxon>
        <taxon>Pteriomorphia</taxon>
        <taxon>Mytilida</taxon>
        <taxon>Mytiloidea</taxon>
        <taxon>Mytilidae</taxon>
        <taxon>Mytilinae</taxon>
        <taxon>Mytilus</taxon>
    </lineage>
</organism>
<name>A0A8S3QNZ1_MYTED</name>
<dbReference type="InterPro" id="IPR035940">
    <property type="entry name" value="CAP_sf"/>
</dbReference>
<keyword evidence="3" id="KW-1185">Reference proteome</keyword>
<dbReference type="SMART" id="SM00198">
    <property type="entry name" value="SCP"/>
    <property type="match status" value="1"/>
</dbReference>
<dbReference type="Proteomes" id="UP000683360">
    <property type="component" value="Unassembled WGS sequence"/>
</dbReference>
<reference evidence="2" key="1">
    <citation type="submission" date="2021-03" db="EMBL/GenBank/DDBJ databases">
        <authorList>
            <person name="Bekaert M."/>
        </authorList>
    </citation>
    <scope>NUCLEOTIDE SEQUENCE</scope>
</reference>
<evidence type="ECO:0000259" key="1">
    <source>
        <dbReference type="SMART" id="SM00198"/>
    </source>
</evidence>
<dbReference type="OrthoDB" id="1045822at2759"/>
<dbReference type="InterPro" id="IPR001283">
    <property type="entry name" value="CRISP-related"/>
</dbReference>
<dbReference type="PANTHER" id="PTHR10334">
    <property type="entry name" value="CYSTEINE-RICH SECRETORY PROTEIN-RELATED"/>
    <property type="match status" value="1"/>
</dbReference>
<comment type="caution">
    <text evidence="2">The sequence shown here is derived from an EMBL/GenBank/DDBJ whole genome shotgun (WGS) entry which is preliminary data.</text>
</comment>
<protein>
    <submittedName>
        <fullName evidence="2">CRISP</fullName>
    </submittedName>
</protein>
<evidence type="ECO:0000313" key="2">
    <source>
        <dbReference type="EMBL" id="CAG2196331.1"/>
    </source>
</evidence>
<dbReference type="Pfam" id="PF00188">
    <property type="entry name" value="CAP"/>
    <property type="match status" value="1"/>
</dbReference>
<dbReference type="SUPFAM" id="SSF55797">
    <property type="entry name" value="PR-1-like"/>
    <property type="match status" value="1"/>
</dbReference>
<dbReference type="AlphaFoldDB" id="A0A8S3QNZ1"/>
<dbReference type="CDD" id="cd05380">
    <property type="entry name" value="CAP_euk"/>
    <property type="match status" value="1"/>
</dbReference>